<proteinExistence type="predicted"/>
<reference evidence="1 2" key="1">
    <citation type="submission" date="2016-08" db="EMBL/GenBank/DDBJ databases">
        <title>Genome sequence of Clavibacter michiganensis spp strain CFBP7494.</title>
        <authorList>
            <person name="Thapa S.P."/>
            <person name="Coaker G."/>
            <person name="Jacques M.-A."/>
        </authorList>
    </citation>
    <scope>NUCLEOTIDE SEQUENCE [LARGE SCALE GENOMIC DNA]</scope>
    <source>
        <strain evidence="1">CFBP7494</strain>
    </source>
</reference>
<protein>
    <submittedName>
        <fullName evidence="1">Uncharacterized protein</fullName>
    </submittedName>
</protein>
<gene>
    <name evidence="1" type="ORF">BFL34_01868</name>
</gene>
<evidence type="ECO:0000313" key="1">
    <source>
        <dbReference type="EMBL" id="OUE19726.1"/>
    </source>
</evidence>
<dbReference type="AlphaFoldDB" id="A0A251Y615"/>
<comment type="caution">
    <text evidence="1">The sequence shown here is derived from an EMBL/GenBank/DDBJ whole genome shotgun (WGS) entry which is preliminary data.</text>
</comment>
<evidence type="ECO:0000313" key="2">
    <source>
        <dbReference type="Proteomes" id="UP000194837"/>
    </source>
</evidence>
<dbReference type="Proteomes" id="UP000194837">
    <property type="component" value="Unassembled WGS sequence"/>
</dbReference>
<organism evidence="1 2">
    <name type="scientific">Clavibacter michiganensis</name>
    <dbReference type="NCBI Taxonomy" id="28447"/>
    <lineage>
        <taxon>Bacteria</taxon>
        <taxon>Bacillati</taxon>
        <taxon>Actinomycetota</taxon>
        <taxon>Actinomycetes</taxon>
        <taxon>Micrococcales</taxon>
        <taxon>Microbacteriaceae</taxon>
        <taxon>Clavibacter</taxon>
    </lineage>
</organism>
<accession>A0A251Y615</accession>
<sequence length="112" mass="12544">MLGYDARVHEIRSGVGDEEFLRISQLPYEEGIDYFKTLFSRSVAYVPYRTWVDGLLKAVDAGRARMLHGGGYPYLFHASGAEIKANFAGDGVEAISDLSDETWYAVEAWDQS</sequence>
<dbReference type="EMBL" id="MDJW01000009">
    <property type="protein sequence ID" value="OUE19726.1"/>
    <property type="molecule type" value="Genomic_DNA"/>
</dbReference>
<name>A0A251Y615_9MICO</name>